<dbReference type="InterPro" id="IPR013604">
    <property type="entry name" value="7TM_chemorcpt"/>
</dbReference>
<keyword evidence="6" id="KW-0675">Receptor</keyword>
<gene>
    <name evidence="8" type="primary">AVEN_147911_1</name>
    <name evidence="8" type="ORF">TNCT_32551</name>
</gene>
<sequence length="167" mass="18667">MTKKNQANLTQIRQLRIIFCELQRTSSLVDAIFREINFIWLMKIAIRCCMSVYDILTMSWIGVTASEQVIAILDTVFDIVQLILICAVSGVIVDSKTDLLESITLLSKNCMLMTSDLGHEIQFFVSIVGHSKMAMTAANIFPLNKNLAVTLLGVIVSYSVVIYQVSK</sequence>
<dbReference type="Proteomes" id="UP000887116">
    <property type="component" value="Unassembled WGS sequence"/>
</dbReference>
<feature type="transmembrane region" description="Helical" evidence="7">
    <location>
        <begin position="147"/>
        <end position="165"/>
    </location>
</feature>
<reference evidence="8" key="1">
    <citation type="submission" date="2020-07" db="EMBL/GenBank/DDBJ databases">
        <title>Multicomponent nature underlies the extraordinary mechanical properties of spider dragline silk.</title>
        <authorList>
            <person name="Kono N."/>
            <person name="Nakamura H."/>
            <person name="Mori M."/>
            <person name="Yoshida Y."/>
            <person name="Ohtoshi R."/>
            <person name="Malay A.D."/>
            <person name="Moran D.A.P."/>
            <person name="Tomita M."/>
            <person name="Numata K."/>
            <person name="Arakawa K."/>
        </authorList>
    </citation>
    <scope>NUCLEOTIDE SEQUENCE</scope>
</reference>
<dbReference type="AlphaFoldDB" id="A0A8X6GVU6"/>
<keyword evidence="4 7" id="KW-1133">Transmembrane helix</keyword>
<comment type="caution">
    <text evidence="8">The sequence shown here is derived from an EMBL/GenBank/DDBJ whole genome shotgun (WGS) entry which is preliminary data.</text>
</comment>
<accession>A0A8X6GVU6</accession>
<organism evidence="8 9">
    <name type="scientific">Trichonephila clavata</name>
    <name type="common">Joro spider</name>
    <name type="synonym">Nephila clavata</name>
    <dbReference type="NCBI Taxonomy" id="2740835"/>
    <lineage>
        <taxon>Eukaryota</taxon>
        <taxon>Metazoa</taxon>
        <taxon>Ecdysozoa</taxon>
        <taxon>Arthropoda</taxon>
        <taxon>Chelicerata</taxon>
        <taxon>Arachnida</taxon>
        <taxon>Araneae</taxon>
        <taxon>Araneomorphae</taxon>
        <taxon>Entelegynae</taxon>
        <taxon>Araneoidea</taxon>
        <taxon>Nephilidae</taxon>
        <taxon>Trichonephila</taxon>
    </lineage>
</organism>
<keyword evidence="5 7" id="KW-0472">Membrane</keyword>
<dbReference type="Pfam" id="PF08395">
    <property type="entry name" value="7tm_7"/>
    <property type="match status" value="1"/>
</dbReference>
<evidence type="ECO:0000313" key="9">
    <source>
        <dbReference type="Proteomes" id="UP000887116"/>
    </source>
</evidence>
<evidence type="ECO:0000256" key="2">
    <source>
        <dbReference type="ARBA" id="ARBA00022475"/>
    </source>
</evidence>
<dbReference type="PANTHER" id="PTHR21421:SF29">
    <property type="entry name" value="GUSTATORY RECEPTOR 5A FOR TREHALOSE-RELATED"/>
    <property type="match status" value="1"/>
</dbReference>
<evidence type="ECO:0000256" key="1">
    <source>
        <dbReference type="ARBA" id="ARBA00004651"/>
    </source>
</evidence>
<evidence type="ECO:0000256" key="3">
    <source>
        <dbReference type="ARBA" id="ARBA00022692"/>
    </source>
</evidence>
<proteinExistence type="predicted"/>
<evidence type="ECO:0000313" key="8">
    <source>
        <dbReference type="EMBL" id="GFR12208.1"/>
    </source>
</evidence>
<dbReference type="EMBL" id="BMAO01016929">
    <property type="protein sequence ID" value="GFR12208.1"/>
    <property type="molecule type" value="Genomic_DNA"/>
</dbReference>
<dbReference type="PANTHER" id="PTHR21421">
    <property type="entry name" value="GUSTATORY RECEPTOR"/>
    <property type="match status" value="1"/>
</dbReference>
<dbReference type="GO" id="GO:0038023">
    <property type="term" value="F:signaling receptor activity"/>
    <property type="evidence" value="ECO:0007669"/>
    <property type="project" value="UniProtKB-ARBA"/>
</dbReference>
<dbReference type="GO" id="GO:0050909">
    <property type="term" value="P:sensory perception of taste"/>
    <property type="evidence" value="ECO:0007669"/>
    <property type="project" value="InterPro"/>
</dbReference>
<dbReference type="GO" id="GO:0051606">
    <property type="term" value="P:detection of stimulus"/>
    <property type="evidence" value="ECO:0007669"/>
    <property type="project" value="UniProtKB-ARBA"/>
</dbReference>
<name>A0A8X6GVU6_TRICU</name>
<keyword evidence="2" id="KW-1003">Cell membrane</keyword>
<protein>
    <submittedName>
        <fullName evidence="8">Uncharacterized protein</fullName>
    </submittedName>
</protein>
<evidence type="ECO:0000256" key="5">
    <source>
        <dbReference type="ARBA" id="ARBA00023136"/>
    </source>
</evidence>
<dbReference type="OrthoDB" id="6431462at2759"/>
<evidence type="ECO:0000256" key="4">
    <source>
        <dbReference type="ARBA" id="ARBA00022989"/>
    </source>
</evidence>
<evidence type="ECO:0000256" key="7">
    <source>
        <dbReference type="SAM" id="Phobius"/>
    </source>
</evidence>
<evidence type="ECO:0000256" key="6">
    <source>
        <dbReference type="ARBA" id="ARBA00023170"/>
    </source>
</evidence>
<comment type="subcellular location">
    <subcellularLocation>
        <location evidence="1">Cell membrane</location>
        <topology evidence="1">Multi-pass membrane protein</topology>
    </subcellularLocation>
</comment>
<keyword evidence="3 7" id="KW-0812">Transmembrane</keyword>
<keyword evidence="9" id="KW-1185">Reference proteome</keyword>
<dbReference type="GO" id="GO:0005886">
    <property type="term" value="C:plasma membrane"/>
    <property type="evidence" value="ECO:0007669"/>
    <property type="project" value="UniProtKB-SubCell"/>
</dbReference>